<reference evidence="1" key="1">
    <citation type="journal article" date="2007" name="PLoS Biol.">
        <title>Rate of evolution in brain-expressed genes in humans and other primates.</title>
        <authorList>
            <person name="Wang H.-Y."/>
            <person name="Chien H.-C."/>
            <person name="Osada N."/>
            <person name="Hashimoto K."/>
            <person name="Sugano S."/>
            <person name="Gojobori T."/>
            <person name="Chou C.-K."/>
            <person name="Tsai S.-F."/>
            <person name="Wu C.-I."/>
            <person name="Shen C.-K.J."/>
        </authorList>
    </citation>
    <scope>NUCLEOTIDE SEQUENCE</scope>
</reference>
<dbReference type="AlphaFoldDB" id="I7GIK1"/>
<organism evidence="1">
    <name type="scientific">Macaca fascicularis</name>
    <name type="common">Crab-eating macaque</name>
    <name type="synonym">Cynomolgus monkey</name>
    <dbReference type="NCBI Taxonomy" id="9541"/>
    <lineage>
        <taxon>Eukaryota</taxon>
        <taxon>Metazoa</taxon>
        <taxon>Chordata</taxon>
        <taxon>Craniata</taxon>
        <taxon>Vertebrata</taxon>
        <taxon>Euteleostomi</taxon>
        <taxon>Mammalia</taxon>
        <taxon>Eutheria</taxon>
        <taxon>Euarchontoglires</taxon>
        <taxon>Primates</taxon>
        <taxon>Haplorrhini</taxon>
        <taxon>Catarrhini</taxon>
        <taxon>Cercopithecidae</taxon>
        <taxon>Cercopithecinae</taxon>
        <taxon>Macaca</taxon>
    </lineage>
</organism>
<sequence>MRQFPILVKIAQYNKCKQWQKDSLVKIILTGGLRDLETSTKQRNFLVP</sequence>
<reference evidence="2" key="3">
    <citation type="submission" date="2025-05" db="UniProtKB">
        <authorList>
            <consortium name="Ensembl"/>
        </authorList>
    </citation>
    <scope>IDENTIFICATION</scope>
</reference>
<proteinExistence type="evidence at transcript level"/>
<evidence type="ECO:0000313" key="1">
    <source>
        <dbReference type="EMBL" id="BAE90057.1"/>
    </source>
</evidence>
<accession>I7GIK1</accession>
<reference evidence="2 3" key="2">
    <citation type="submission" date="2013-03" db="EMBL/GenBank/DDBJ databases">
        <authorList>
            <person name="Warren W."/>
            <person name="Wilson R.K."/>
        </authorList>
    </citation>
    <scope>NUCLEOTIDE SEQUENCE</scope>
</reference>
<evidence type="ECO:0000313" key="2">
    <source>
        <dbReference type="Ensembl" id="ENSMFAP00000063709.1"/>
    </source>
</evidence>
<dbReference type="Ensembl" id="ENSMFAT00000084933.1">
    <property type="protein sequence ID" value="ENSMFAP00000063709.1"/>
    <property type="gene ID" value="ENSMFAG00000054300.1"/>
</dbReference>
<keyword evidence="3" id="KW-1185">Reference proteome</keyword>
<dbReference type="EMBL" id="AB172995">
    <property type="protein sequence ID" value="BAE90057.1"/>
    <property type="molecule type" value="mRNA"/>
</dbReference>
<dbReference type="Proteomes" id="UP000233100">
    <property type="component" value="Chromosome 9"/>
</dbReference>
<evidence type="ECO:0000313" key="3">
    <source>
        <dbReference type="Proteomes" id="UP000233100"/>
    </source>
</evidence>
<protein>
    <submittedName>
        <fullName evidence="1">Macaca fascicularis brain cDNA clone: QflA-20520, similar to human nebulette (NEBL), transcript variant 1, mRNA, RefSeq: NM_006393.1</fullName>
    </submittedName>
</protein>
<name>I7GIK1_MACFA</name>